<evidence type="ECO:0000313" key="13">
    <source>
        <dbReference type="Proteomes" id="UP000034954"/>
    </source>
</evidence>
<evidence type="ECO:0000256" key="3">
    <source>
        <dbReference type="ARBA" id="ARBA00022517"/>
    </source>
</evidence>
<sequence length="299" mass="34338">MQPEKETFKAGYVAIVGKPNVGKSTLINDFMGCKLSIVTPKPQTTRQKIMGVLTKEDYQIVFYDTPGIMEPKYELQNYMIKKAYEALEDADVILLMAESLKPPDEKDRDLLRKVSRLHIPTILAINKIDLVEKDSLIPIISTYSTQGKFAEIVPISALKGINLDLMLTLIVKYLPAGAPFYPEDYMTDYNERFLAAEIIREKVFEFYGEEIPYSTSVEIMEFKEREAGKDFIKAVIYVERDSQKGIIIGDHGKAIKRVGVIAREEIEKQIGRKVYLELWVKVMEKWRKDKGKLHKLGYK</sequence>
<keyword evidence="7" id="KW-0699">rRNA-binding</keyword>
<name>A0A0M2UWN2_9BACT</name>
<dbReference type="GO" id="GO:0043024">
    <property type="term" value="F:ribosomal small subunit binding"/>
    <property type="evidence" value="ECO:0007669"/>
    <property type="project" value="TreeGrafter"/>
</dbReference>
<dbReference type="GO" id="GO:0003924">
    <property type="term" value="F:GTPase activity"/>
    <property type="evidence" value="ECO:0007669"/>
    <property type="project" value="UniProtKB-UniRule"/>
</dbReference>
<dbReference type="InterPro" id="IPR015946">
    <property type="entry name" value="KH_dom-like_a/b"/>
</dbReference>
<dbReference type="CDD" id="cd04163">
    <property type="entry name" value="Era"/>
    <property type="match status" value="1"/>
</dbReference>
<keyword evidence="6 7" id="KW-0342">GTP-binding</keyword>
<keyword evidence="7" id="KW-1003">Cell membrane</keyword>
<keyword evidence="7" id="KW-0472">Membrane</keyword>
<dbReference type="CDD" id="cd22534">
    <property type="entry name" value="KH-II_Era"/>
    <property type="match status" value="1"/>
</dbReference>
<feature type="domain" description="KH type-2" evidence="10">
    <location>
        <begin position="207"/>
        <end position="284"/>
    </location>
</feature>
<dbReference type="InterPro" id="IPR030388">
    <property type="entry name" value="G_ERA_dom"/>
</dbReference>
<feature type="region of interest" description="G3" evidence="8">
    <location>
        <begin position="64"/>
        <end position="67"/>
    </location>
</feature>
<feature type="region of interest" description="G5" evidence="8">
    <location>
        <begin position="155"/>
        <end position="157"/>
    </location>
</feature>
<dbReference type="InterPro" id="IPR005225">
    <property type="entry name" value="Small_GTP-bd"/>
</dbReference>
<evidence type="ECO:0000256" key="6">
    <source>
        <dbReference type="ARBA" id="ARBA00023134"/>
    </source>
</evidence>
<dbReference type="Pfam" id="PF01926">
    <property type="entry name" value="MMR_HSR1"/>
    <property type="match status" value="1"/>
</dbReference>
<dbReference type="InterPro" id="IPR006073">
    <property type="entry name" value="GTP-bd"/>
</dbReference>
<dbReference type="SUPFAM" id="SSF54814">
    <property type="entry name" value="Prokaryotic type KH domain (KH-domain type II)"/>
    <property type="match status" value="1"/>
</dbReference>
<dbReference type="PANTHER" id="PTHR42698:SF1">
    <property type="entry name" value="GTPASE ERA, MITOCHONDRIAL"/>
    <property type="match status" value="1"/>
</dbReference>
<keyword evidence="3 7" id="KW-0690">Ribosome biogenesis</keyword>
<evidence type="ECO:0000256" key="2">
    <source>
        <dbReference type="ARBA" id="ARBA00020484"/>
    </source>
</evidence>
<dbReference type="InterPro" id="IPR009019">
    <property type="entry name" value="KH_sf_prok-type"/>
</dbReference>
<dbReference type="InterPro" id="IPR005662">
    <property type="entry name" value="GTPase_Era-like"/>
</dbReference>
<evidence type="ECO:0000259" key="11">
    <source>
        <dbReference type="PROSITE" id="PS51713"/>
    </source>
</evidence>
<comment type="function">
    <text evidence="7">An essential GTPase that binds both GDP and GTP, with rapid nucleotide exchange. Plays a role in 16S rRNA processing and 30S ribosomal subunit biogenesis and possibly also in cell cycle regulation and energy metabolism.</text>
</comment>
<keyword evidence="5 7" id="KW-0694">RNA-binding</keyword>
<feature type="region of interest" description="G2" evidence="8">
    <location>
        <begin position="43"/>
        <end position="47"/>
    </location>
</feature>
<dbReference type="FunFam" id="3.40.50.300:FF:000094">
    <property type="entry name" value="GTPase Era"/>
    <property type="match status" value="1"/>
</dbReference>
<dbReference type="Pfam" id="PF07650">
    <property type="entry name" value="KH_2"/>
    <property type="match status" value="1"/>
</dbReference>
<feature type="binding site" evidence="7">
    <location>
        <begin position="17"/>
        <end position="24"/>
    </location>
    <ligand>
        <name>GTP</name>
        <dbReference type="ChEBI" id="CHEBI:37565"/>
    </ligand>
</feature>
<evidence type="ECO:0000259" key="10">
    <source>
        <dbReference type="PROSITE" id="PS50823"/>
    </source>
</evidence>
<evidence type="ECO:0000256" key="4">
    <source>
        <dbReference type="ARBA" id="ARBA00022741"/>
    </source>
</evidence>
<dbReference type="HAMAP" id="MF_00367">
    <property type="entry name" value="GTPase_Era"/>
    <property type="match status" value="1"/>
</dbReference>
<dbReference type="GO" id="GO:0005886">
    <property type="term" value="C:plasma membrane"/>
    <property type="evidence" value="ECO:0007669"/>
    <property type="project" value="UniProtKB-SubCell"/>
</dbReference>
<accession>A0A0M2UWN2</accession>
<reference evidence="12 13" key="1">
    <citation type="journal article" date="2013" name="BMC Microbiol.">
        <title>Identification of the type II cytochrome c maturation pathway in anammox bacteria by comparative genomics.</title>
        <authorList>
            <person name="Ferousi C."/>
            <person name="Speth D.R."/>
            <person name="Reimann J."/>
            <person name="Op den Camp H.J."/>
            <person name="Allen J.W."/>
            <person name="Keltjens J.T."/>
            <person name="Jetten M.S."/>
        </authorList>
    </citation>
    <scope>NUCLEOTIDE SEQUENCE [LARGE SCALE GENOMIC DNA]</scope>
    <source>
        <strain evidence="12">RU1</strain>
    </source>
</reference>
<dbReference type="NCBIfam" id="NF000908">
    <property type="entry name" value="PRK00089.1"/>
    <property type="match status" value="1"/>
</dbReference>
<comment type="subunit">
    <text evidence="7">Monomer.</text>
</comment>
<proteinExistence type="inferred from homology"/>
<dbReference type="PROSITE" id="PS51713">
    <property type="entry name" value="G_ERA"/>
    <property type="match status" value="1"/>
</dbReference>
<dbReference type="Proteomes" id="UP000034954">
    <property type="component" value="Unassembled WGS sequence"/>
</dbReference>
<dbReference type="GO" id="GO:0070181">
    <property type="term" value="F:small ribosomal subunit rRNA binding"/>
    <property type="evidence" value="ECO:0007669"/>
    <property type="project" value="UniProtKB-UniRule"/>
</dbReference>
<feature type="binding site" evidence="7">
    <location>
        <begin position="64"/>
        <end position="68"/>
    </location>
    <ligand>
        <name>GTP</name>
        <dbReference type="ChEBI" id="CHEBI:37565"/>
    </ligand>
</feature>
<dbReference type="PATRIC" id="fig|380242.3.peg.1360"/>
<dbReference type="GO" id="GO:0000028">
    <property type="term" value="P:ribosomal small subunit assembly"/>
    <property type="evidence" value="ECO:0007669"/>
    <property type="project" value="TreeGrafter"/>
</dbReference>
<dbReference type="NCBIfam" id="TIGR00231">
    <property type="entry name" value="small_GTP"/>
    <property type="match status" value="1"/>
</dbReference>
<dbReference type="FunFam" id="3.30.300.20:FF:000003">
    <property type="entry name" value="GTPase Era"/>
    <property type="match status" value="1"/>
</dbReference>
<evidence type="ECO:0000256" key="8">
    <source>
        <dbReference type="PROSITE-ProRule" id="PRU01050"/>
    </source>
</evidence>
<protein>
    <recommendedName>
        <fullName evidence="2 7">GTPase Era</fullName>
    </recommendedName>
</protein>
<evidence type="ECO:0000256" key="9">
    <source>
        <dbReference type="RuleBase" id="RU003761"/>
    </source>
</evidence>
<dbReference type="SUPFAM" id="SSF52540">
    <property type="entry name" value="P-loop containing nucleoside triphosphate hydrolases"/>
    <property type="match status" value="1"/>
</dbReference>
<dbReference type="AlphaFoldDB" id="A0A0M2UWN2"/>
<dbReference type="PANTHER" id="PTHR42698">
    <property type="entry name" value="GTPASE ERA"/>
    <property type="match status" value="1"/>
</dbReference>
<keyword evidence="13" id="KW-1185">Reference proteome</keyword>
<evidence type="ECO:0000313" key="12">
    <source>
        <dbReference type="EMBL" id="KKO20242.1"/>
    </source>
</evidence>
<keyword evidence="4 7" id="KW-0547">Nucleotide-binding</keyword>
<comment type="caution">
    <text evidence="12">The sequence shown here is derived from an EMBL/GenBank/DDBJ whole genome shotgun (WGS) entry which is preliminary data.</text>
</comment>
<keyword evidence="7" id="KW-0963">Cytoplasm</keyword>
<feature type="region of interest" description="G1" evidence="8">
    <location>
        <begin position="17"/>
        <end position="24"/>
    </location>
</feature>
<organism evidence="12 13">
    <name type="scientific">Candidatus Brocadia fulgida</name>
    <dbReference type="NCBI Taxonomy" id="380242"/>
    <lineage>
        <taxon>Bacteria</taxon>
        <taxon>Pseudomonadati</taxon>
        <taxon>Planctomycetota</taxon>
        <taxon>Candidatus Brocadiia</taxon>
        <taxon>Candidatus Brocadiales</taxon>
        <taxon>Candidatus Brocadiaceae</taxon>
        <taxon>Candidatus Brocadia</taxon>
    </lineage>
</organism>
<dbReference type="EMBL" id="LAQJ01000121">
    <property type="protein sequence ID" value="KKO20242.1"/>
    <property type="molecule type" value="Genomic_DNA"/>
</dbReference>
<dbReference type="GO" id="GO:0005525">
    <property type="term" value="F:GTP binding"/>
    <property type="evidence" value="ECO:0007669"/>
    <property type="project" value="UniProtKB-UniRule"/>
</dbReference>
<dbReference type="PRINTS" id="PR00326">
    <property type="entry name" value="GTP1OBG"/>
</dbReference>
<evidence type="ECO:0000256" key="5">
    <source>
        <dbReference type="ARBA" id="ARBA00022884"/>
    </source>
</evidence>
<feature type="binding site" evidence="7">
    <location>
        <begin position="126"/>
        <end position="129"/>
    </location>
    <ligand>
        <name>GTP</name>
        <dbReference type="ChEBI" id="CHEBI:37565"/>
    </ligand>
</feature>
<dbReference type="InterPro" id="IPR027417">
    <property type="entry name" value="P-loop_NTPase"/>
</dbReference>
<evidence type="ECO:0000256" key="7">
    <source>
        <dbReference type="HAMAP-Rule" id="MF_00367"/>
    </source>
</evidence>
<dbReference type="InterPro" id="IPR004044">
    <property type="entry name" value="KH_dom_type_2"/>
</dbReference>
<dbReference type="GO" id="GO:0005829">
    <property type="term" value="C:cytosol"/>
    <property type="evidence" value="ECO:0007669"/>
    <property type="project" value="TreeGrafter"/>
</dbReference>
<dbReference type="Gene3D" id="3.40.50.300">
    <property type="entry name" value="P-loop containing nucleotide triphosphate hydrolases"/>
    <property type="match status" value="1"/>
</dbReference>
<comment type="subcellular location">
    <subcellularLocation>
        <location evidence="7">Cytoplasm</location>
    </subcellularLocation>
    <subcellularLocation>
        <location evidence="7">Cell membrane</location>
        <topology evidence="7">Peripheral membrane protein</topology>
    </subcellularLocation>
</comment>
<gene>
    <name evidence="7" type="primary">era</name>
    <name evidence="12" type="ORF">BROFUL_01093</name>
</gene>
<comment type="similarity">
    <text evidence="1 7 8 9">Belongs to the TRAFAC class TrmE-Era-EngA-EngB-Septin-like GTPase superfamily. Era GTPase family.</text>
</comment>
<evidence type="ECO:0000256" key="1">
    <source>
        <dbReference type="ARBA" id="ARBA00007921"/>
    </source>
</evidence>
<dbReference type="PROSITE" id="PS50823">
    <property type="entry name" value="KH_TYPE_2"/>
    <property type="match status" value="1"/>
</dbReference>
<dbReference type="NCBIfam" id="TIGR00436">
    <property type="entry name" value="era"/>
    <property type="match status" value="1"/>
</dbReference>
<dbReference type="Gene3D" id="3.30.300.20">
    <property type="match status" value="1"/>
</dbReference>
<feature type="region of interest" description="G4" evidence="8">
    <location>
        <begin position="126"/>
        <end position="129"/>
    </location>
</feature>
<feature type="domain" description="Era-type G" evidence="11">
    <location>
        <begin position="9"/>
        <end position="176"/>
    </location>
</feature>